<name>A0ABT0AAK8_9SPHN</name>
<dbReference type="InterPro" id="IPR018673">
    <property type="entry name" value="DUF2141"/>
</dbReference>
<keyword evidence="1" id="KW-0732">Signal</keyword>
<dbReference type="RefSeq" id="WP_243798159.1">
    <property type="nucleotide sequence ID" value="NZ_JALHAT010000006.1"/>
</dbReference>
<feature type="chain" id="PRO_5045996862" evidence="1">
    <location>
        <begin position="26"/>
        <end position="163"/>
    </location>
</feature>
<gene>
    <name evidence="2" type="ORF">MTR65_06020</name>
</gene>
<organism evidence="2 3">
    <name type="scientific">Novosphingobium mangrovi</name>
    <name type="common">ex Hu et al. 2023</name>
    <dbReference type="NCBI Taxonomy" id="2930094"/>
    <lineage>
        <taxon>Bacteria</taxon>
        <taxon>Pseudomonadati</taxon>
        <taxon>Pseudomonadota</taxon>
        <taxon>Alphaproteobacteria</taxon>
        <taxon>Sphingomonadales</taxon>
        <taxon>Sphingomonadaceae</taxon>
        <taxon>Novosphingobium</taxon>
    </lineage>
</organism>
<evidence type="ECO:0000313" key="2">
    <source>
        <dbReference type="EMBL" id="MCJ1960227.1"/>
    </source>
</evidence>
<dbReference type="Pfam" id="PF09912">
    <property type="entry name" value="DUF2141"/>
    <property type="match status" value="1"/>
</dbReference>
<feature type="signal peptide" evidence="1">
    <location>
        <begin position="1"/>
        <end position="25"/>
    </location>
</feature>
<dbReference type="Proteomes" id="UP001162802">
    <property type="component" value="Unassembled WGS sequence"/>
</dbReference>
<protein>
    <submittedName>
        <fullName evidence="2">DUF2141 domain-containing protein</fullName>
    </submittedName>
</protein>
<sequence length="163" mass="17337">MIRHRMGAFALVGLLAVAGAAPASAQFRNEISNDLRKCTSASGPGLLVTVDGVKASQGDMRVQSYRATKADWLEKGHWLSRIEVPAKAGTMTFCLPVPGPGTYGVAVRHDLNGNGKTDITEDGGAMSNNPSINIFNLGKPSYTKVGVEVGSKVKSIRVQMKYM</sequence>
<keyword evidence="3" id="KW-1185">Reference proteome</keyword>
<evidence type="ECO:0000313" key="3">
    <source>
        <dbReference type="Proteomes" id="UP001162802"/>
    </source>
</evidence>
<evidence type="ECO:0000256" key="1">
    <source>
        <dbReference type="SAM" id="SignalP"/>
    </source>
</evidence>
<comment type="caution">
    <text evidence="2">The sequence shown here is derived from an EMBL/GenBank/DDBJ whole genome shotgun (WGS) entry which is preliminary data.</text>
</comment>
<accession>A0ABT0AAK8</accession>
<dbReference type="EMBL" id="JALHAT010000006">
    <property type="protein sequence ID" value="MCJ1960227.1"/>
    <property type="molecule type" value="Genomic_DNA"/>
</dbReference>
<reference evidence="2" key="1">
    <citation type="submission" date="2022-03" db="EMBL/GenBank/DDBJ databases">
        <title>Identification of a novel bacterium isolated from mangrove sediments.</title>
        <authorList>
            <person name="Pan X."/>
        </authorList>
    </citation>
    <scope>NUCLEOTIDE SEQUENCE</scope>
    <source>
        <strain evidence="2">B2637</strain>
    </source>
</reference>
<proteinExistence type="predicted"/>